<comment type="similarity">
    <text evidence="4">Belongs to the class-I pyridoxal-phosphate-dependent aminotransferase family.</text>
</comment>
<dbReference type="EMBL" id="VAJM01000020">
    <property type="protein sequence ID" value="TLM87907.1"/>
    <property type="molecule type" value="Genomic_DNA"/>
</dbReference>
<dbReference type="InterPro" id="IPR015422">
    <property type="entry name" value="PyrdxlP-dep_Trfase_small"/>
</dbReference>
<dbReference type="RefSeq" id="WP_138082318.1">
    <property type="nucleotide sequence ID" value="NZ_VAJM01000020.1"/>
</dbReference>
<dbReference type="Gene3D" id="3.90.1150.10">
    <property type="entry name" value="Aspartate Aminotransferase, domain 1"/>
    <property type="match status" value="1"/>
</dbReference>
<dbReference type="InterPro" id="IPR015421">
    <property type="entry name" value="PyrdxlP-dep_Trfase_major"/>
</dbReference>
<dbReference type="SUPFAM" id="SSF53383">
    <property type="entry name" value="PLP-dependent transferases"/>
    <property type="match status" value="1"/>
</dbReference>
<organism evidence="6 7">
    <name type="scientific">Hymenobacter jeollabukensis</name>
    <dbReference type="NCBI Taxonomy" id="2025313"/>
    <lineage>
        <taxon>Bacteria</taxon>
        <taxon>Pseudomonadati</taxon>
        <taxon>Bacteroidota</taxon>
        <taxon>Cytophagia</taxon>
        <taxon>Cytophagales</taxon>
        <taxon>Hymenobacteraceae</taxon>
        <taxon>Hymenobacter</taxon>
    </lineage>
</organism>
<dbReference type="PANTHER" id="PTHR42832:SF3">
    <property type="entry name" value="L-GLUTAMINE--4-(METHYLSULFANYL)-2-OXOBUTANOATE AMINOTRANSFERASE"/>
    <property type="match status" value="1"/>
</dbReference>
<keyword evidence="3 4" id="KW-0808">Transferase</keyword>
<evidence type="ECO:0000259" key="5">
    <source>
        <dbReference type="Pfam" id="PF00155"/>
    </source>
</evidence>
<dbReference type="InterPro" id="IPR015424">
    <property type="entry name" value="PyrdxlP-dep_Trfase"/>
</dbReference>
<dbReference type="PROSITE" id="PS00105">
    <property type="entry name" value="AA_TRANSFER_CLASS_1"/>
    <property type="match status" value="1"/>
</dbReference>
<sequence>MNIPVAERLAPIQEYYFSQKLREIDGLNRAGARVINLGIGSPDLPPHPSVVQALTAAALRPDTHAYQSYRGVPALRQAVADWYRRSYGVTLDPEAEVLPLLGSKEGIVHVCMTFLQPGDEALIPNPGYPTYRAAVQLSGAAPVDYDLTAANGWLPDLAALARRDLSRVKLMWLNYPHMPTGARASAAALEKLVAFARQHGILLVHDNPYSFILNDEPLSLLAVPGAREVALELNSLSKSHNMAGWRVGLLAGRADLLQQVLRFKSNMDSGMFLPVQLAAAAALHLGPEWSAGLNATYRARREQVFELLDALGCAYDRTQVGLFVWARVPAAYADGYALSDAVLSRARVFITPGGIFGSNGNGFVRLSLCQPTAVLTEAQQRLAEAGWPVARASARVLPDTAVADSLS</sequence>
<dbReference type="OrthoDB" id="1489696at2"/>
<comment type="caution">
    <text evidence="6">The sequence shown here is derived from an EMBL/GenBank/DDBJ whole genome shotgun (WGS) entry which is preliminary data.</text>
</comment>
<dbReference type="AlphaFoldDB" id="A0A5R8WHY4"/>
<evidence type="ECO:0000256" key="1">
    <source>
        <dbReference type="ARBA" id="ARBA00001933"/>
    </source>
</evidence>
<dbReference type="Gene3D" id="3.40.640.10">
    <property type="entry name" value="Type I PLP-dependent aspartate aminotransferase-like (Major domain)"/>
    <property type="match status" value="1"/>
</dbReference>
<dbReference type="Proteomes" id="UP000305517">
    <property type="component" value="Unassembled WGS sequence"/>
</dbReference>
<evidence type="ECO:0000313" key="7">
    <source>
        <dbReference type="Proteomes" id="UP000305517"/>
    </source>
</evidence>
<proteinExistence type="inferred from homology"/>
<evidence type="ECO:0000256" key="4">
    <source>
        <dbReference type="RuleBase" id="RU000481"/>
    </source>
</evidence>
<dbReference type="CDD" id="cd00609">
    <property type="entry name" value="AAT_like"/>
    <property type="match status" value="1"/>
</dbReference>
<dbReference type="InterPro" id="IPR050881">
    <property type="entry name" value="LL-DAP_aminotransferase"/>
</dbReference>
<dbReference type="GO" id="GO:0030170">
    <property type="term" value="F:pyridoxal phosphate binding"/>
    <property type="evidence" value="ECO:0007669"/>
    <property type="project" value="InterPro"/>
</dbReference>
<name>A0A5R8WHY4_9BACT</name>
<comment type="cofactor">
    <cofactor evidence="1 4">
        <name>pyridoxal 5'-phosphate</name>
        <dbReference type="ChEBI" id="CHEBI:597326"/>
    </cofactor>
</comment>
<dbReference type="Pfam" id="PF00155">
    <property type="entry name" value="Aminotran_1_2"/>
    <property type="match status" value="1"/>
</dbReference>
<dbReference type="GO" id="GO:0008483">
    <property type="term" value="F:transaminase activity"/>
    <property type="evidence" value="ECO:0007669"/>
    <property type="project" value="UniProtKB-KW"/>
</dbReference>
<gene>
    <name evidence="6" type="ORF">FDY95_25015</name>
</gene>
<dbReference type="InterPro" id="IPR004838">
    <property type="entry name" value="NHTrfase_class1_PyrdxlP-BS"/>
</dbReference>
<dbReference type="PANTHER" id="PTHR42832">
    <property type="entry name" value="AMINO ACID AMINOTRANSFERASE"/>
    <property type="match status" value="1"/>
</dbReference>
<feature type="domain" description="Aminotransferase class I/classII large" evidence="5">
    <location>
        <begin position="33"/>
        <end position="381"/>
    </location>
</feature>
<evidence type="ECO:0000256" key="3">
    <source>
        <dbReference type="ARBA" id="ARBA00022679"/>
    </source>
</evidence>
<evidence type="ECO:0000313" key="6">
    <source>
        <dbReference type="EMBL" id="TLM87907.1"/>
    </source>
</evidence>
<dbReference type="EC" id="2.6.1.-" evidence="4"/>
<keyword evidence="2 4" id="KW-0032">Aminotransferase</keyword>
<accession>A0A5R8WHY4</accession>
<dbReference type="InterPro" id="IPR004839">
    <property type="entry name" value="Aminotransferase_I/II_large"/>
</dbReference>
<reference evidence="6 7" key="1">
    <citation type="submission" date="2019-05" db="EMBL/GenBank/DDBJ databases">
        <title>Hymenobacter edaphi sp. nov., isolated from abandoned arsenic-contaminated farmland soil.</title>
        <authorList>
            <person name="Nie L."/>
        </authorList>
    </citation>
    <scope>NUCLEOTIDE SEQUENCE [LARGE SCALE GENOMIC DNA]</scope>
    <source>
        <strain evidence="6 7">1-3-3-8</strain>
    </source>
</reference>
<keyword evidence="7" id="KW-1185">Reference proteome</keyword>
<evidence type="ECO:0000256" key="2">
    <source>
        <dbReference type="ARBA" id="ARBA00022576"/>
    </source>
</evidence>
<protein>
    <recommendedName>
        <fullName evidence="4">Aminotransferase</fullName>
        <ecNumber evidence="4">2.6.1.-</ecNumber>
    </recommendedName>
</protein>